<dbReference type="InterPro" id="IPR012340">
    <property type="entry name" value="NA-bd_OB-fold"/>
</dbReference>
<evidence type="ECO:0000313" key="5">
    <source>
        <dbReference type="EMBL" id="EPR41115.1"/>
    </source>
</evidence>
<dbReference type="STRING" id="897.B2D07_17790"/>
<dbReference type="InterPro" id="IPR003029">
    <property type="entry name" value="S1_domain"/>
</dbReference>
<dbReference type="GO" id="GO:0006412">
    <property type="term" value="P:translation"/>
    <property type="evidence" value="ECO:0007669"/>
    <property type="project" value="TreeGrafter"/>
</dbReference>
<dbReference type="InterPro" id="IPR035104">
    <property type="entry name" value="Ribosomal_protein_S1-like"/>
</dbReference>
<evidence type="ECO:0000256" key="3">
    <source>
        <dbReference type="ARBA" id="ARBA00023274"/>
    </source>
</evidence>
<dbReference type="AlphaFoldDB" id="S7TWH3"/>
<dbReference type="Proteomes" id="UP000014977">
    <property type="component" value="Unassembled WGS sequence"/>
</dbReference>
<feature type="domain" description="S1 motif" evidence="4">
    <location>
        <begin position="116"/>
        <end position="182"/>
    </location>
</feature>
<dbReference type="NCBIfam" id="NF010379">
    <property type="entry name" value="PRK13806.1"/>
    <property type="match status" value="1"/>
</dbReference>
<name>S7TWH3_DESML</name>
<dbReference type="PRINTS" id="PR00681">
    <property type="entry name" value="RIBOSOMALS1"/>
</dbReference>
<dbReference type="EMBL" id="ATHJ01000078">
    <property type="protein sequence ID" value="EPR41115.1"/>
    <property type="molecule type" value="Genomic_DNA"/>
</dbReference>
<evidence type="ECO:0000259" key="4">
    <source>
        <dbReference type="PROSITE" id="PS50126"/>
    </source>
</evidence>
<protein>
    <submittedName>
        <fullName evidence="5">RNA binding S1 domain protein</fullName>
    </submittedName>
</protein>
<feature type="domain" description="S1 motif" evidence="4">
    <location>
        <begin position="293"/>
        <end position="363"/>
    </location>
</feature>
<dbReference type="CDD" id="cd00164">
    <property type="entry name" value="S1_like"/>
    <property type="match status" value="1"/>
</dbReference>
<dbReference type="InterPro" id="IPR050437">
    <property type="entry name" value="Ribos_protein_bS1-like"/>
</dbReference>
<comment type="similarity">
    <text evidence="1">Belongs to the bacterial ribosomal protein bS1 family.</text>
</comment>
<comment type="caution">
    <text evidence="5">The sequence shown here is derived from an EMBL/GenBank/DDBJ whole genome shotgun (WGS) entry which is preliminary data.</text>
</comment>
<evidence type="ECO:0000256" key="2">
    <source>
        <dbReference type="ARBA" id="ARBA00022980"/>
    </source>
</evidence>
<gene>
    <name evidence="5" type="ORF">dsmv_2230</name>
</gene>
<keyword evidence="6" id="KW-1185">Reference proteome</keyword>
<feature type="domain" description="S1 motif" evidence="4">
    <location>
        <begin position="380"/>
        <end position="449"/>
    </location>
</feature>
<dbReference type="OrthoDB" id="9804077at2"/>
<keyword evidence="2" id="KW-0689">Ribosomal protein</keyword>
<accession>S7TWH3</accession>
<feature type="domain" description="S1 motif" evidence="4">
    <location>
        <begin position="35"/>
        <end position="99"/>
    </location>
</feature>
<evidence type="ECO:0000313" key="6">
    <source>
        <dbReference type="Proteomes" id="UP000014977"/>
    </source>
</evidence>
<dbReference type="GO" id="GO:0003735">
    <property type="term" value="F:structural constituent of ribosome"/>
    <property type="evidence" value="ECO:0007669"/>
    <property type="project" value="TreeGrafter"/>
</dbReference>
<evidence type="ECO:0000256" key="1">
    <source>
        <dbReference type="ARBA" id="ARBA00006767"/>
    </source>
</evidence>
<dbReference type="GO" id="GO:0022627">
    <property type="term" value="C:cytosolic small ribosomal subunit"/>
    <property type="evidence" value="ECO:0007669"/>
    <property type="project" value="TreeGrafter"/>
</dbReference>
<dbReference type="RefSeq" id="WP_020876661.1">
    <property type="nucleotide sequence ID" value="NZ_ATHJ01000078.1"/>
</dbReference>
<sequence>MSDNFENDYTEDGEESFADMFASFDADAGEDLQVGDKVKAEIIAIGMDTVFVNTGAKIDGAVDKTELLDENGEFPYGIGDILELYVVAFDENEMRLSKAFSGIGSLNLLQDAFAGKVPVEGKVKAPCKGGFNVTIMGRRAFCPVSQIDTRYVENPEDYVGETFLFTITRLEENGRNIVISRRRLLEEEQEKAKKAFMETIGVGSILEGRVANMMPYGAFVELFPGVEGMIHVSELGWSRVDTPEAVLKKGDPVTVKVIGMEEGKKKGQVKIALSIKQISGDPWETEAPGFKAGDRIQGRVTRLMGFGAFVEIAPGIEGLVHISEMSYTRRVTRPDDVVASGETVDVVIKDVDLENRRISLSIRDAQGDPWADIDEKYTPGRQAEGTVEKKEKFGYFVNIAPGVTGLMPRSKISQSAKAAEIDRLKVGDPISVVIEEVQPDTRRLTLAPVGGEGTGEWKTYAKPQAAALGTLGEKLKEAMKSQKK</sequence>
<dbReference type="PANTHER" id="PTHR10724:SF7">
    <property type="entry name" value="SMALL RIBOSOMAL SUBUNIT PROTEIN BS1C"/>
    <property type="match status" value="1"/>
</dbReference>
<dbReference type="PATRIC" id="fig|1121405.3.peg.1782"/>
<feature type="domain" description="S1 motif" evidence="4">
    <location>
        <begin position="203"/>
        <end position="276"/>
    </location>
</feature>
<dbReference type="SUPFAM" id="SSF50249">
    <property type="entry name" value="Nucleic acid-binding proteins"/>
    <property type="match status" value="5"/>
</dbReference>
<dbReference type="eggNOG" id="COG0539">
    <property type="taxonomic scope" value="Bacteria"/>
</dbReference>
<reference evidence="5 6" key="1">
    <citation type="journal article" date="2013" name="Genome Announc.">
        <title>Draft genome sequences for three mercury-methylating, sulfate-reducing bacteria.</title>
        <authorList>
            <person name="Brown S.D."/>
            <person name="Hurt R.A.Jr."/>
            <person name="Gilmour C.C."/>
            <person name="Elias D.A."/>
        </authorList>
    </citation>
    <scope>NUCLEOTIDE SEQUENCE [LARGE SCALE GENOMIC DNA]</scope>
    <source>
        <strain evidence="5 6">DSM 2059</strain>
    </source>
</reference>
<organism evidence="5 6">
    <name type="scientific">Desulfococcus multivorans DSM 2059</name>
    <dbReference type="NCBI Taxonomy" id="1121405"/>
    <lineage>
        <taxon>Bacteria</taxon>
        <taxon>Pseudomonadati</taxon>
        <taxon>Thermodesulfobacteriota</taxon>
        <taxon>Desulfobacteria</taxon>
        <taxon>Desulfobacterales</taxon>
        <taxon>Desulfococcaceae</taxon>
        <taxon>Desulfococcus</taxon>
    </lineage>
</organism>
<dbReference type="Gene3D" id="2.40.50.140">
    <property type="entry name" value="Nucleic acid-binding proteins"/>
    <property type="match status" value="5"/>
</dbReference>
<dbReference type="PROSITE" id="PS50126">
    <property type="entry name" value="S1"/>
    <property type="match status" value="5"/>
</dbReference>
<dbReference type="SMART" id="SM00316">
    <property type="entry name" value="S1"/>
    <property type="match status" value="5"/>
</dbReference>
<keyword evidence="3" id="KW-0687">Ribonucleoprotein</keyword>
<proteinExistence type="inferred from homology"/>
<dbReference type="CDD" id="cd04465">
    <property type="entry name" value="S1_RPS1_repeat_ec2_hs2"/>
    <property type="match status" value="1"/>
</dbReference>
<dbReference type="GO" id="GO:0003729">
    <property type="term" value="F:mRNA binding"/>
    <property type="evidence" value="ECO:0007669"/>
    <property type="project" value="TreeGrafter"/>
</dbReference>
<dbReference type="PANTHER" id="PTHR10724">
    <property type="entry name" value="30S RIBOSOMAL PROTEIN S1"/>
    <property type="match status" value="1"/>
</dbReference>
<dbReference type="Pfam" id="PF00575">
    <property type="entry name" value="S1"/>
    <property type="match status" value="4"/>
</dbReference>